<protein>
    <recommendedName>
        <fullName evidence="13">RING-type domain-containing protein</fullName>
    </recommendedName>
</protein>
<evidence type="ECO:0000256" key="4">
    <source>
        <dbReference type="ARBA" id="ARBA00022801"/>
    </source>
</evidence>
<evidence type="ECO:0000259" key="10">
    <source>
        <dbReference type="PROSITE" id="PS51192"/>
    </source>
</evidence>
<evidence type="ECO:0000259" key="9">
    <source>
        <dbReference type="PROSITE" id="PS50089"/>
    </source>
</evidence>
<keyword evidence="6" id="KW-0067">ATP-binding</keyword>
<evidence type="ECO:0000256" key="2">
    <source>
        <dbReference type="ARBA" id="ARBA00022741"/>
    </source>
</evidence>
<dbReference type="EMBL" id="JANBPK010001661">
    <property type="protein sequence ID" value="KAJ2921160.1"/>
    <property type="molecule type" value="Genomic_DNA"/>
</dbReference>
<keyword evidence="3 7" id="KW-0863">Zinc-finger</keyword>
<sequence>MFTLNIPGDGQSGQRVPVMTHTLNIDFDGASDPTFLQELQDSDDSSFNLGSVHLVEYESRLVATHNQQWLMVMPQVIDDVDVHDEDYTAAPACVDLVFACDVLQRAHKAQVYTELSLVLDGESSLRLQFRLVVSLSLPNIFYPLSRKEPKKYIELAEAAQRRVLGAVFGTRPEADSAHDVNISFFYSVLQAAQPMVSRIANDSMQPELLNPTLLPFQRRSVGWLLGREGLDVTPQGEIAPSTSLVEHSFWMPVTLGNHPSWFHRLSGELSPEEPSASAPALGGILAEEPGLGKTLEMISLILLNPPDESRNPSVTRWDPEARLDVKAVKTSLIVTPPALASQWVDEIKAHAPSLKVLVYDGWSKVEVPITSSQLEADRIKALKLERKAQQKSKGKGKAVESRSKSRAKPEPVVKDEGPDMTRDSDGNLLEWCDYVQQFDIVVTTYQVLRSDFNVARAPPVRPRREDVVYLNVDRPRSPLVMVEWNRVIMDEVQMVGGANLEDMVSLIPRLSSFAVSGTPARAQISDLIHVLKFLRVFENTIGSAKLWKRLIKPGFAPEFSKFFQHYAIRTTKASVKQELTIPQQTRYLVPIELGRIEQHVYDQALEAVLLELGLDARGVAASEGWEIDGSLLRSSIRRLRGICTHPQVGQLQKKGDTYKRGALKSMDAVLENMRDQNWKNVMEDWKAKIQLIIRYAQLIQQNDGMAHMHERALEALELAEKEINDHIQEINAVLEEHHERGELLKQEAAARRHAQQEAATEAQEEQEASTSSSSNLKKGKGNAVDQDQLDGGDHNGDEDEEENVEDKGLPKTPAGKEHRAKTQALKARLREGRLTLHRVKFLMGDVFHVLQRSKEEDAAYEDAEKLRRELLKVSEDDATRAMAQLDEDLTKKRYNSKDLHIKLPYLGQGGIRSSDLMEEANEIIEEVLNEQSALLLEWRAHIVDLLTQPLTGKADDAEGDGQEYQRNLDNQGEAEVYMQAYAALLADRREALINERTLLAAHDVREKKLRHTKAAMKAAAQLMDLNAAPVDDVDLQPEHEVMYKGLSDKRKELLKLMEGRAIKSILVDLNAILQRLPDKDKEKDLVAPAIADIRRLMTSQSQLHDKLDADLVLIRKAFNERILYFRQLQEISDSVAEVEWEHPSLADAIEDCLHERTELDGKINTNRARHRYLVNIVKKGASAESQDDEENVCILCRCDFIRGFITQCAHIYCEGCMKAWLARREGKTCPVCRVAINPDTVQRFTVNPTEAEAPQQPVDGFAAPQSTRKISYNLMDPAAFDEIQKVESLGDFGSKIQTLVRHLLYLQTEDPGAKSIVFSAWADSLHIVEWALHTNGIQCLRIDQNSKGESAAKKFRTDPDILVLLLHGERENAGLNVTCASRVFLLESVVHHSFEVQAIARIDRMGQTRPTEVYCYYAEGTVERNILDLAARKGLSLYTKDKAAGTLDVSSFSQENEQKAIDSPIKKKLQKGDFIFKIDDMLAILFPHMFEEIEYLVPQEDDDVEMAEADVPTTAPTRSAGPSYQNAVAGPSRLVQ</sequence>
<dbReference type="PROSITE" id="PS50089">
    <property type="entry name" value="ZF_RING_2"/>
    <property type="match status" value="1"/>
</dbReference>
<dbReference type="GO" id="GO:0005634">
    <property type="term" value="C:nucleus"/>
    <property type="evidence" value="ECO:0007669"/>
    <property type="project" value="TreeGrafter"/>
</dbReference>
<dbReference type="Pfam" id="PF00271">
    <property type="entry name" value="Helicase_C"/>
    <property type="match status" value="1"/>
</dbReference>
<dbReference type="InterPro" id="IPR049730">
    <property type="entry name" value="SNF2/RAD54-like_C"/>
</dbReference>
<feature type="region of interest" description="Disordered" evidence="8">
    <location>
        <begin position="748"/>
        <end position="824"/>
    </location>
</feature>
<dbReference type="PANTHER" id="PTHR45865:SF1">
    <property type="entry name" value="E3 UBIQUITIN-PROTEIN LIGASE SHPRH"/>
    <property type="match status" value="1"/>
</dbReference>
<dbReference type="SUPFAM" id="SSF52540">
    <property type="entry name" value="P-loop containing nucleoside triphosphate hydrolases"/>
    <property type="match status" value="2"/>
</dbReference>
<reference evidence="11" key="1">
    <citation type="submission" date="2022-06" db="EMBL/GenBank/DDBJ databases">
        <title>Genome Sequence of Candolleomyces eurysporus.</title>
        <authorList>
            <person name="Buettner E."/>
        </authorList>
    </citation>
    <scope>NUCLEOTIDE SEQUENCE</scope>
    <source>
        <strain evidence="11">VTCC 930004</strain>
    </source>
</reference>
<dbReference type="Gene3D" id="3.30.40.10">
    <property type="entry name" value="Zinc/RING finger domain, C3HC4 (zinc finger)"/>
    <property type="match status" value="1"/>
</dbReference>
<evidence type="ECO:0000256" key="8">
    <source>
        <dbReference type="SAM" id="MobiDB-lite"/>
    </source>
</evidence>
<evidence type="ECO:0000256" key="5">
    <source>
        <dbReference type="ARBA" id="ARBA00022833"/>
    </source>
</evidence>
<dbReference type="CDD" id="cd18793">
    <property type="entry name" value="SF2_C_SNF"/>
    <property type="match status" value="1"/>
</dbReference>
<evidence type="ECO:0000256" key="7">
    <source>
        <dbReference type="PROSITE-ProRule" id="PRU00175"/>
    </source>
</evidence>
<dbReference type="InterPro" id="IPR001841">
    <property type="entry name" value="Znf_RING"/>
</dbReference>
<evidence type="ECO:0000256" key="6">
    <source>
        <dbReference type="ARBA" id="ARBA00022840"/>
    </source>
</evidence>
<name>A0A9W8IYA5_9AGAR</name>
<dbReference type="SMART" id="SM00487">
    <property type="entry name" value="DEXDc"/>
    <property type="match status" value="1"/>
</dbReference>
<keyword evidence="5" id="KW-0862">Zinc</keyword>
<dbReference type="InterPro" id="IPR000330">
    <property type="entry name" value="SNF2_N"/>
</dbReference>
<dbReference type="InterPro" id="IPR038718">
    <property type="entry name" value="SNF2-like_sf"/>
</dbReference>
<proteinExistence type="predicted"/>
<dbReference type="InterPro" id="IPR059033">
    <property type="entry name" value="C144_05_dom"/>
</dbReference>
<dbReference type="GO" id="GO:0016787">
    <property type="term" value="F:hydrolase activity"/>
    <property type="evidence" value="ECO:0007669"/>
    <property type="project" value="UniProtKB-KW"/>
</dbReference>
<gene>
    <name evidence="11" type="ORF">H1R20_g15936</name>
</gene>
<evidence type="ECO:0000256" key="1">
    <source>
        <dbReference type="ARBA" id="ARBA00022723"/>
    </source>
</evidence>
<dbReference type="PROSITE" id="PS00518">
    <property type="entry name" value="ZF_RING_1"/>
    <property type="match status" value="1"/>
</dbReference>
<comment type="caution">
    <text evidence="11">The sequence shown here is derived from an EMBL/GenBank/DDBJ whole genome shotgun (WGS) entry which is preliminary data.</text>
</comment>
<dbReference type="Pfam" id="PF00176">
    <property type="entry name" value="SNF2-rel_dom"/>
    <property type="match status" value="1"/>
</dbReference>
<feature type="domain" description="RING-type" evidence="9">
    <location>
        <begin position="1193"/>
        <end position="1233"/>
    </location>
</feature>
<dbReference type="PROSITE" id="PS51192">
    <property type="entry name" value="HELICASE_ATP_BIND_1"/>
    <property type="match status" value="1"/>
</dbReference>
<feature type="domain" description="Helicase ATP-binding" evidence="10">
    <location>
        <begin position="274"/>
        <end position="537"/>
    </location>
</feature>
<keyword evidence="12" id="KW-1185">Reference proteome</keyword>
<dbReference type="Pfam" id="PF00097">
    <property type="entry name" value="zf-C3HC4"/>
    <property type="match status" value="1"/>
</dbReference>
<dbReference type="InterPro" id="IPR001650">
    <property type="entry name" value="Helicase_C-like"/>
</dbReference>
<dbReference type="GO" id="GO:0000209">
    <property type="term" value="P:protein polyubiquitination"/>
    <property type="evidence" value="ECO:0007669"/>
    <property type="project" value="TreeGrafter"/>
</dbReference>
<dbReference type="GO" id="GO:0006974">
    <property type="term" value="P:DNA damage response"/>
    <property type="evidence" value="ECO:0007669"/>
    <property type="project" value="TreeGrafter"/>
</dbReference>
<feature type="region of interest" description="Disordered" evidence="8">
    <location>
        <begin position="385"/>
        <end position="421"/>
    </location>
</feature>
<keyword evidence="2" id="KW-0547">Nucleotide-binding</keyword>
<dbReference type="InterPro" id="IPR013083">
    <property type="entry name" value="Znf_RING/FYVE/PHD"/>
</dbReference>
<dbReference type="PANTHER" id="PTHR45865">
    <property type="entry name" value="E3 UBIQUITIN-PROTEIN LIGASE SHPRH FAMILY MEMBER"/>
    <property type="match status" value="1"/>
</dbReference>
<dbReference type="InterPro" id="IPR014001">
    <property type="entry name" value="Helicase_ATP-bd"/>
</dbReference>
<dbReference type="InterPro" id="IPR018957">
    <property type="entry name" value="Znf_C3HC4_RING-type"/>
</dbReference>
<keyword evidence="1" id="KW-0479">Metal-binding</keyword>
<evidence type="ECO:0000256" key="3">
    <source>
        <dbReference type="ARBA" id="ARBA00022771"/>
    </source>
</evidence>
<evidence type="ECO:0000313" key="12">
    <source>
        <dbReference type="Proteomes" id="UP001140091"/>
    </source>
</evidence>
<feature type="compositionally biased region" description="Basic and acidic residues" evidence="8">
    <location>
        <begin position="397"/>
        <end position="421"/>
    </location>
</feature>
<feature type="compositionally biased region" description="Basic and acidic residues" evidence="8">
    <location>
        <begin position="805"/>
        <end position="817"/>
    </location>
</feature>
<dbReference type="SUPFAM" id="SSF57850">
    <property type="entry name" value="RING/U-box"/>
    <property type="match status" value="1"/>
</dbReference>
<dbReference type="InterPro" id="IPR027417">
    <property type="entry name" value="P-loop_NTPase"/>
</dbReference>
<accession>A0A9W8IYA5</accession>
<keyword evidence="4" id="KW-0378">Hydrolase</keyword>
<feature type="non-terminal residue" evidence="11">
    <location>
        <position position="1"/>
    </location>
</feature>
<dbReference type="Gene3D" id="3.40.50.10810">
    <property type="entry name" value="Tandem AAA-ATPase domain"/>
    <property type="match status" value="2"/>
</dbReference>
<dbReference type="GO" id="GO:0005524">
    <property type="term" value="F:ATP binding"/>
    <property type="evidence" value="ECO:0007669"/>
    <property type="project" value="InterPro"/>
</dbReference>
<feature type="compositionally biased region" description="Polar residues" evidence="8">
    <location>
        <begin position="1514"/>
        <end position="1526"/>
    </location>
</feature>
<evidence type="ECO:0008006" key="13">
    <source>
        <dbReference type="Google" id="ProtNLM"/>
    </source>
</evidence>
<dbReference type="Proteomes" id="UP001140091">
    <property type="component" value="Unassembled WGS sequence"/>
</dbReference>
<dbReference type="InterPro" id="IPR052583">
    <property type="entry name" value="ATP-helicase/E3_Ub-Ligase"/>
</dbReference>
<dbReference type="Gene3D" id="3.40.50.300">
    <property type="entry name" value="P-loop containing nucleotide triphosphate hydrolases"/>
    <property type="match status" value="2"/>
</dbReference>
<organism evidence="11 12">
    <name type="scientific">Candolleomyces eurysporus</name>
    <dbReference type="NCBI Taxonomy" id="2828524"/>
    <lineage>
        <taxon>Eukaryota</taxon>
        <taxon>Fungi</taxon>
        <taxon>Dikarya</taxon>
        <taxon>Basidiomycota</taxon>
        <taxon>Agaricomycotina</taxon>
        <taxon>Agaricomycetes</taxon>
        <taxon>Agaricomycetidae</taxon>
        <taxon>Agaricales</taxon>
        <taxon>Agaricineae</taxon>
        <taxon>Psathyrellaceae</taxon>
        <taxon>Candolleomyces</taxon>
    </lineage>
</organism>
<dbReference type="GO" id="GO:0008270">
    <property type="term" value="F:zinc ion binding"/>
    <property type="evidence" value="ECO:0007669"/>
    <property type="project" value="UniProtKB-KW"/>
</dbReference>
<feature type="region of interest" description="Disordered" evidence="8">
    <location>
        <begin position="1508"/>
        <end position="1536"/>
    </location>
</feature>
<dbReference type="Pfam" id="PF26021">
    <property type="entry name" value="Ferritin_C144_05"/>
    <property type="match status" value="1"/>
</dbReference>
<dbReference type="InterPro" id="IPR017907">
    <property type="entry name" value="Znf_RING_CS"/>
</dbReference>
<evidence type="ECO:0000313" key="11">
    <source>
        <dbReference type="EMBL" id="KAJ2921160.1"/>
    </source>
</evidence>
<dbReference type="OrthoDB" id="5330228at2759"/>
<dbReference type="GO" id="GO:0061630">
    <property type="term" value="F:ubiquitin protein ligase activity"/>
    <property type="evidence" value="ECO:0007669"/>
    <property type="project" value="TreeGrafter"/>
</dbReference>